<name>A0ABV7G374_9PROT</name>
<feature type="region of interest" description="Disordered" evidence="1">
    <location>
        <begin position="1"/>
        <end position="74"/>
    </location>
</feature>
<dbReference type="EMBL" id="JBHRTN010000019">
    <property type="protein sequence ID" value="MFC3127157.1"/>
    <property type="molecule type" value="Genomic_DNA"/>
</dbReference>
<dbReference type="RefSeq" id="WP_379598980.1">
    <property type="nucleotide sequence ID" value="NZ_JBHRTN010000019.1"/>
</dbReference>
<accession>A0ABV7G374</accession>
<comment type="caution">
    <text evidence="2">The sequence shown here is derived from an EMBL/GenBank/DDBJ whole genome shotgun (WGS) entry which is preliminary data.</text>
</comment>
<evidence type="ECO:0000313" key="3">
    <source>
        <dbReference type="Proteomes" id="UP001595593"/>
    </source>
</evidence>
<organism evidence="2 3">
    <name type="scientific">Teichococcus globiformis</name>
    <dbReference type="NCBI Taxonomy" id="2307229"/>
    <lineage>
        <taxon>Bacteria</taxon>
        <taxon>Pseudomonadati</taxon>
        <taxon>Pseudomonadota</taxon>
        <taxon>Alphaproteobacteria</taxon>
        <taxon>Acetobacterales</taxon>
        <taxon>Roseomonadaceae</taxon>
        <taxon>Roseomonas</taxon>
    </lineage>
</organism>
<dbReference type="Proteomes" id="UP001595593">
    <property type="component" value="Unassembled WGS sequence"/>
</dbReference>
<feature type="compositionally biased region" description="Basic and acidic residues" evidence="1">
    <location>
        <begin position="1"/>
        <end position="10"/>
    </location>
</feature>
<proteinExistence type="predicted"/>
<sequence length="74" mass="8006">MNDPIDREGLKNWGHGPATGRPKSVGPHDVRKDQTDPSDKGLDPKSYNPKPGDQNNRTPEDPGPGGPVNIPTKR</sequence>
<keyword evidence="3" id="KW-1185">Reference proteome</keyword>
<reference evidence="3" key="1">
    <citation type="journal article" date="2019" name="Int. J. Syst. Evol. Microbiol.">
        <title>The Global Catalogue of Microorganisms (GCM) 10K type strain sequencing project: providing services to taxonomists for standard genome sequencing and annotation.</title>
        <authorList>
            <consortium name="The Broad Institute Genomics Platform"/>
            <consortium name="The Broad Institute Genome Sequencing Center for Infectious Disease"/>
            <person name="Wu L."/>
            <person name="Ma J."/>
        </authorList>
    </citation>
    <scope>NUCLEOTIDE SEQUENCE [LARGE SCALE GENOMIC DNA]</scope>
    <source>
        <strain evidence="3">KCTC 52094</strain>
    </source>
</reference>
<protein>
    <submittedName>
        <fullName evidence="2">Uncharacterized protein</fullName>
    </submittedName>
</protein>
<feature type="compositionally biased region" description="Basic and acidic residues" evidence="1">
    <location>
        <begin position="26"/>
        <end position="43"/>
    </location>
</feature>
<evidence type="ECO:0000256" key="1">
    <source>
        <dbReference type="SAM" id="MobiDB-lite"/>
    </source>
</evidence>
<evidence type="ECO:0000313" key="2">
    <source>
        <dbReference type="EMBL" id="MFC3127157.1"/>
    </source>
</evidence>
<gene>
    <name evidence="2" type="ORF">ACFOD4_18980</name>
</gene>